<dbReference type="AlphaFoldDB" id="K6VT82"/>
<reference evidence="2 3" key="1">
    <citation type="submission" date="2012-08" db="EMBL/GenBank/DDBJ databases">
        <title>Whole genome shotgun sequence of Gordonia rhizosphera NBRC 16068.</title>
        <authorList>
            <person name="Takarada H."/>
            <person name="Isaki S."/>
            <person name="Hosoyama A."/>
            <person name="Tsuchikane K."/>
            <person name="Katsumata H."/>
            <person name="Baba S."/>
            <person name="Ohji S."/>
            <person name="Yamazaki S."/>
            <person name="Fujita N."/>
        </authorList>
    </citation>
    <scope>NUCLEOTIDE SEQUENCE [LARGE SCALE GENOMIC DNA]</scope>
    <source>
        <strain evidence="2 3">NBRC 16068</strain>
    </source>
</reference>
<feature type="transmembrane region" description="Helical" evidence="1">
    <location>
        <begin position="153"/>
        <end position="179"/>
    </location>
</feature>
<dbReference type="Proteomes" id="UP000008363">
    <property type="component" value="Unassembled WGS sequence"/>
</dbReference>
<comment type="caution">
    <text evidence="2">The sequence shown here is derived from an EMBL/GenBank/DDBJ whole genome shotgun (WGS) entry which is preliminary data.</text>
</comment>
<gene>
    <name evidence="2" type="ORF">GORHZ_084_00530</name>
</gene>
<dbReference type="PANTHER" id="PTHR37305:SF1">
    <property type="entry name" value="MEMBRANE PROTEIN"/>
    <property type="match status" value="1"/>
</dbReference>
<dbReference type="PANTHER" id="PTHR37305">
    <property type="entry name" value="INTEGRAL MEMBRANE PROTEIN-RELATED"/>
    <property type="match status" value="1"/>
</dbReference>
<dbReference type="EMBL" id="BAHC01000084">
    <property type="protein sequence ID" value="GAB90125.1"/>
    <property type="molecule type" value="Genomic_DNA"/>
</dbReference>
<keyword evidence="1" id="KW-0812">Transmembrane</keyword>
<dbReference type="GO" id="GO:0140359">
    <property type="term" value="F:ABC-type transporter activity"/>
    <property type="evidence" value="ECO:0007669"/>
    <property type="project" value="InterPro"/>
</dbReference>
<accession>K6VT82</accession>
<evidence type="ECO:0000313" key="3">
    <source>
        <dbReference type="Proteomes" id="UP000008363"/>
    </source>
</evidence>
<evidence type="ECO:0008006" key="4">
    <source>
        <dbReference type="Google" id="ProtNLM"/>
    </source>
</evidence>
<dbReference type="eggNOG" id="COG3559">
    <property type="taxonomic scope" value="Bacteria"/>
</dbReference>
<proteinExistence type="predicted"/>
<feature type="transmembrane region" description="Helical" evidence="1">
    <location>
        <begin position="16"/>
        <end position="38"/>
    </location>
</feature>
<feature type="transmembrane region" description="Helical" evidence="1">
    <location>
        <begin position="123"/>
        <end position="147"/>
    </location>
</feature>
<dbReference type="GO" id="GO:0005886">
    <property type="term" value="C:plasma membrane"/>
    <property type="evidence" value="ECO:0007669"/>
    <property type="project" value="UniProtKB-SubCell"/>
</dbReference>
<evidence type="ECO:0000256" key="1">
    <source>
        <dbReference type="SAM" id="Phobius"/>
    </source>
</evidence>
<feature type="transmembrane region" description="Helical" evidence="1">
    <location>
        <begin position="186"/>
        <end position="208"/>
    </location>
</feature>
<organism evidence="2 3">
    <name type="scientific">Gordonia rhizosphera NBRC 16068</name>
    <dbReference type="NCBI Taxonomy" id="1108045"/>
    <lineage>
        <taxon>Bacteria</taxon>
        <taxon>Bacillati</taxon>
        <taxon>Actinomycetota</taxon>
        <taxon>Actinomycetes</taxon>
        <taxon>Mycobacteriales</taxon>
        <taxon>Gordoniaceae</taxon>
        <taxon>Gordonia</taxon>
    </lineage>
</organism>
<evidence type="ECO:0000313" key="2">
    <source>
        <dbReference type="EMBL" id="GAB90125.1"/>
    </source>
</evidence>
<dbReference type="RefSeq" id="WP_006332690.1">
    <property type="nucleotide sequence ID" value="NZ_BAHC01000084.1"/>
</dbReference>
<keyword evidence="3" id="KW-1185">Reference proteome</keyword>
<name>K6VT82_9ACTN</name>
<dbReference type="OrthoDB" id="3686802at2"/>
<keyword evidence="1" id="KW-1133">Transmembrane helix</keyword>
<sequence length="262" mass="27253">MTFDLERLDLRLRRRMLIGTAVGAAAYLFIIVAMYPSFKNDSSINSMIENNPSMSAMFGISGSITSPEGWLSANMYANFGPLLALLLTIGYGAAAIAGQDADGELGLIATQPITRRVILGHKVVVLTLVATVVPVASLVVCFAGPSFQLTPNWGALVGVTVALTLLAFDFGAVALLVGALTGHRGLALGIASGVAAAAYLISSLAPVINAVHTIRWLSPFYWAVGANQLVDGVSAADFAALAILGLVLAALSLVAFERLDIH</sequence>
<dbReference type="STRING" id="1108045.GORHZ_084_00530"/>
<feature type="transmembrane region" description="Helical" evidence="1">
    <location>
        <begin position="75"/>
        <end position="97"/>
    </location>
</feature>
<dbReference type="Pfam" id="PF12679">
    <property type="entry name" value="ABC2_membrane_2"/>
    <property type="match status" value="1"/>
</dbReference>
<feature type="transmembrane region" description="Helical" evidence="1">
    <location>
        <begin position="238"/>
        <end position="256"/>
    </location>
</feature>
<protein>
    <recommendedName>
        <fullName evidence="4">ABC transporter permease protein</fullName>
    </recommendedName>
</protein>
<keyword evidence="1" id="KW-0472">Membrane</keyword>